<evidence type="ECO:0000313" key="3">
    <source>
        <dbReference type="EMBL" id="KAK3761076.1"/>
    </source>
</evidence>
<accession>A0AAE0Z2H5</accession>
<keyword evidence="4" id="KW-1185">Reference proteome</keyword>
<evidence type="ECO:0000256" key="2">
    <source>
        <dbReference type="SAM" id="Phobius"/>
    </source>
</evidence>
<evidence type="ECO:0000256" key="1">
    <source>
        <dbReference type="SAM" id="MobiDB-lite"/>
    </source>
</evidence>
<dbReference type="Proteomes" id="UP001283361">
    <property type="component" value="Unassembled WGS sequence"/>
</dbReference>
<proteinExistence type="predicted"/>
<name>A0AAE0Z2H5_9GAST</name>
<keyword evidence="2" id="KW-0812">Transmembrane</keyword>
<organism evidence="3 4">
    <name type="scientific">Elysia crispata</name>
    <name type="common">lettuce slug</name>
    <dbReference type="NCBI Taxonomy" id="231223"/>
    <lineage>
        <taxon>Eukaryota</taxon>
        <taxon>Metazoa</taxon>
        <taxon>Spiralia</taxon>
        <taxon>Lophotrochozoa</taxon>
        <taxon>Mollusca</taxon>
        <taxon>Gastropoda</taxon>
        <taxon>Heterobranchia</taxon>
        <taxon>Euthyneura</taxon>
        <taxon>Panpulmonata</taxon>
        <taxon>Sacoglossa</taxon>
        <taxon>Placobranchoidea</taxon>
        <taxon>Plakobranchidae</taxon>
        <taxon>Elysia</taxon>
    </lineage>
</organism>
<dbReference type="EMBL" id="JAWDGP010004927">
    <property type="protein sequence ID" value="KAK3761076.1"/>
    <property type="molecule type" value="Genomic_DNA"/>
</dbReference>
<reference evidence="3" key="1">
    <citation type="journal article" date="2023" name="G3 (Bethesda)">
        <title>A reference genome for the long-term kleptoplast-retaining sea slug Elysia crispata morphotype clarki.</title>
        <authorList>
            <person name="Eastman K.E."/>
            <person name="Pendleton A.L."/>
            <person name="Shaikh M.A."/>
            <person name="Suttiyut T."/>
            <person name="Ogas R."/>
            <person name="Tomko P."/>
            <person name="Gavelis G."/>
            <person name="Widhalm J.R."/>
            <person name="Wisecaver J.H."/>
        </authorList>
    </citation>
    <scope>NUCLEOTIDE SEQUENCE</scope>
    <source>
        <strain evidence="3">ECLA1</strain>
    </source>
</reference>
<feature type="region of interest" description="Disordered" evidence="1">
    <location>
        <begin position="18"/>
        <end position="40"/>
    </location>
</feature>
<sequence>MHCVWKLNLGTDCRALTKPQLKPLRDPTPPPGNSGQDSNGELSCRELGFLPAELFEIWMFPVWTPGVVLSIMSIMWTVKGRTDSIRYNRS</sequence>
<protein>
    <submittedName>
        <fullName evidence="3">Uncharacterized protein</fullName>
    </submittedName>
</protein>
<keyword evidence="2" id="KW-0472">Membrane</keyword>
<feature type="transmembrane region" description="Helical" evidence="2">
    <location>
        <begin position="57"/>
        <end position="78"/>
    </location>
</feature>
<dbReference type="AlphaFoldDB" id="A0AAE0Z2H5"/>
<keyword evidence="2" id="KW-1133">Transmembrane helix</keyword>
<evidence type="ECO:0000313" key="4">
    <source>
        <dbReference type="Proteomes" id="UP001283361"/>
    </source>
</evidence>
<comment type="caution">
    <text evidence="3">The sequence shown here is derived from an EMBL/GenBank/DDBJ whole genome shotgun (WGS) entry which is preliminary data.</text>
</comment>
<gene>
    <name evidence="3" type="ORF">RRG08_022480</name>
</gene>